<organism evidence="2 3">
    <name type="scientific">Halococcoides cellulosivorans</name>
    <dbReference type="NCBI Taxonomy" id="1679096"/>
    <lineage>
        <taxon>Archaea</taxon>
        <taxon>Methanobacteriati</taxon>
        <taxon>Methanobacteriota</taxon>
        <taxon>Stenosarchaea group</taxon>
        <taxon>Halobacteria</taxon>
        <taxon>Halobacteriales</taxon>
        <taxon>Haloarculaceae</taxon>
        <taxon>Halococcoides</taxon>
    </lineage>
</organism>
<feature type="transmembrane region" description="Helical" evidence="1">
    <location>
        <begin position="213"/>
        <end position="232"/>
    </location>
</feature>
<name>A0A2R4X2K0_9EURY</name>
<accession>A0A2R4X2K0</accession>
<keyword evidence="1" id="KW-0812">Transmembrane</keyword>
<gene>
    <name evidence="2" type="ORF">HARCEL1_09970</name>
</gene>
<feature type="transmembrane region" description="Helical" evidence="1">
    <location>
        <begin position="460"/>
        <end position="479"/>
    </location>
</feature>
<dbReference type="Pfam" id="PF24363">
    <property type="entry name" value="DUF7519"/>
    <property type="match status" value="1"/>
</dbReference>
<feature type="transmembrane region" description="Helical" evidence="1">
    <location>
        <begin position="367"/>
        <end position="385"/>
    </location>
</feature>
<evidence type="ECO:0000313" key="2">
    <source>
        <dbReference type="EMBL" id="AWB28012.1"/>
    </source>
</evidence>
<feature type="transmembrane region" description="Helical" evidence="1">
    <location>
        <begin position="424"/>
        <end position="448"/>
    </location>
</feature>
<dbReference type="InterPro" id="IPR055941">
    <property type="entry name" value="DUF7519"/>
</dbReference>
<keyword evidence="3" id="KW-1185">Reference proteome</keyword>
<sequence length="486" mass="47706">MVAMRDSVSRSGGTIALVVATVAGLAVGIGAPVATIAGLGGALVLVGALSVVRSDRLAHRALGSVGLLAGGGLIWAPLVRNSITATLATVAVLVVGIVGLVERGPDLDRNGLDRAWLGAARDLGIVLVATQLVSMVGLHLGAAIGPVAGVATATITTPATGSIVLLLELAAVLIVVGPATATLETWTDRAYRPLEWLGVDPDRDSLWTTLRSNAVLVAVAVVVVIVAPELLVRLLSELPLIGTAIGWLLTAGLVHLLVGIGLTVLLAILAVEAVRRSVVAWAGARPTLTVANAAGGVLVAVLAFVVGAIPPIGSVVADTSPVLSGAFGVAGVLAGVALGVVAVQVGLVFTIALVGMLAPGRPERTELAIGSGALIVAAVVAAGSIPTPVVLGVAAAGLVVWDVGSRAVDLGALGADARTQRAELVGAAIAVAVGALGILVGTAAVALVGPTVDGVPQWRAGIAVILVLGALVAVVPAALDDPDTSA</sequence>
<feature type="transmembrane region" description="Helical" evidence="1">
    <location>
        <begin position="163"/>
        <end position="183"/>
    </location>
</feature>
<feature type="transmembrane region" description="Helical" evidence="1">
    <location>
        <begin position="123"/>
        <end position="151"/>
    </location>
</feature>
<protein>
    <submittedName>
        <fullName evidence="2">Uncharacterized protein</fullName>
    </submittedName>
</protein>
<proteinExistence type="predicted"/>
<evidence type="ECO:0000313" key="3">
    <source>
        <dbReference type="Proteomes" id="UP000244727"/>
    </source>
</evidence>
<reference evidence="2 3" key="1">
    <citation type="submission" date="2018-04" db="EMBL/GenBank/DDBJ databases">
        <title>Halococcoides cellulosivorans gen. nov., sp. nov., an extremely halophilic cellulose-utilizing haloarchaeon from hypersaline lakes.</title>
        <authorList>
            <person name="Sorokin D.Y."/>
            <person name="Toshchakov S.V."/>
            <person name="Samarov N.I."/>
            <person name="Korzhenkov A."/>
            <person name="Kublanov I.V."/>
        </authorList>
    </citation>
    <scope>NUCLEOTIDE SEQUENCE [LARGE SCALE GENOMIC DNA]</scope>
    <source>
        <strain evidence="2 3">HArcel1</strain>
    </source>
</reference>
<keyword evidence="1" id="KW-1133">Transmembrane helix</keyword>
<feature type="transmembrane region" description="Helical" evidence="1">
    <location>
        <begin position="290"/>
        <end position="309"/>
    </location>
</feature>
<feature type="transmembrane region" description="Helical" evidence="1">
    <location>
        <begin position="57"/>
        <end position="76"/>
    </location>
</feature>
<dbReference type="AlphaFoldDB" id="A0A2R4X2K0"/>
<evidence type="ECO:0000256" key="1">
    <source>
        <dbReference type="SAM" id="Phobius"/>
    </source>
</evidence>
<feature type="transmembrane region" description="Helical" evidence="1">
    <location>
        <begin position="15"/>
        <end position="45"/>
    </location>
</feature>
<dbReference type="EMBL" id="CP028858">
    <property type="protein sequence ID" value="AWB28012.1"/>
    <property type="molecule type" value="Genomic_DNA"/>
</dbReference>
<dbReference type="KEGG" id="harc:HARCEL1_09970"/>
<dbReference type="Proteomes" id="UP000244727">
    <property type="component" value="Chromosome"/>
</dbReference>
<feature type="transmembrane region" description="Helical" evidence="1">
    <location>
        <begin position="244"/>
        <end position="269"/>
    </location>
</feature>
<keyword evidence="1" id="KW-0472">Membrane</keyword>
<feature type="transmembrane region" description="Helical" evidence="1">
    <location>
        <begin position="329"/>
        <end position="355"/>
    </location>
</feature>
<feature type="transmembrane region" description="Helical" evidence="1">
    <location>
        <begin position="82"/>
        <end position="102"/>
    </location>
</feature>